<dbReference type="Pfam" id="PF25954">
    <property type="entry name" value="Beta-barrel_RND_2"/>
    <property type="match status" value="1"/>
</dbReference>
<name>A0ABV7HNY8_9GAMM</name>
<dbReference type="RefSeq" id="WP_382414313.1">
    <property type="nucleotide sequence ID" value="NZ_AP031500.1"/>
</dbReference>
<dbReference type="PANTHER" id="PTHR30386">
    <property type="entry name" value="MEMBRANE FUSION SUBUNIT OF EMRAB-TOLC MULTIDRUG EFFLUX PUMP"/>
    <property type="match status" value="1"/>
</dbReference>
<sequence length="361" mass="39162">MKPSPKKMALLAAVIVVAIIVATKGYHWYQHDRFIETTDNAYIKADSVALRPELAGRISAVAVHENQRVSRGQLLLQIDPDDYQSRLSEAQAQLAVAQAALADVREQTTLQHKTIDETTANIEAAEAELERTRLDLERSETLAKQEYGSKQQLQNNQAAETVAKARLSQAQAAHAAGQQMLAVLAAKRQSANAQITSAQSAVRFAKHQLQKTTIVAPRDGIIGNLGARVGNTAQPQQVLLYLIPLPDVYVLANYKETQIGHMSIGQAATFTVDALPEQTFNGVVDSIAPAAGSEFSLLPRDNATGNFNKIVQRVPVRIRVTGPADQMALLRPGLSVVPAVDTQSFQQQDSYLVSEKTATTL</sequence>
<keyword evidence="2" id="KW-0175">Coiled coil</keyword>
<dbReference type="Pfam" id="PF25917">
    <property type="entry name" value="BSH_RND"/>
    <property type="match status" value="1"/>
</dbReference>
<dbReference type="Proteomes" id="UP001595548">
    <property type="component" value="Unassembled WGS sequence"/>
</dbReference>
<evidence type="ECO:0000256" key="2">
    <source>
        <dbReference type="SAM" id="Coils"/>
    </source>
</evidence>
<dbReference type="EMBL" id="JBHRTL010000004">
    <property type="protein sequence ID" value="MFC3154195.1"/>
    <property type="molecule type" value="Genomic_DNA"/>
</dbReference>
<evidence type="ECO:0000313" key="6">
    <source>
        <dbReference type="Proteomes" id="UP001595548"/>
    </source>
</evidence>
<feature type="coiled-coil region" evidence="2">
    <location>
        <begin position="87"/>
        <end position="142"/>
    </location>
</feature>
<dbReference type="SUPFAM" id="SSF111369">
    <property type="entry name" value="HlyD-like secretion proteins"/>
    <property type="match status" value="2"/>
</dbReference>
<dbReference type="InterPro" id="IPR058625">
    <property type="entry name" value="MdtA-like_BSH"/>
</dbReference>
<dbReference type="Gene3D" id="2.40.50.100">
    <property type="match status" value="1"/>
</dbReference>
<proteinExistence type="inferred from homology"/>
<reference evidence="6" key="1">
    <citation type="journal article" date="2019" name="Int. J. Syst. Evol. Microbiol.">
        <title>The Global Catalogue of Microorganisms (GCM) 10K type strain sequencing project: providing services to taxonomists for standard genome sequencing and annotation.</title>
        <authorList>
            <consortium name="The Broad Institute Genomics Platform"/>
            <consortium name="The Broad Institute Genome Sequencing Center for Infectious Disease"/>
            <person name="Wu L."/>
            <person name="Ma J."/>
        </authorList>
    </citation>
    <scope>NUCLEOTIDE SEQUENCE [LARGE SCALE GENOMIC DNA]</scope>
    <source>
        <strain evidence="6">KCTC 52141</strain>
    </source>
</reference>
<organism evidence="5 6">
    <name type="scientific">Gilvimarinus japonicus</name>
    <dbReference type="NCBI Taxonomy" id="1796469"/>
    <lineage>
        <taxon>Bacteria</taxon>
        <taxon>Pseudomonadati</taxon>
        <taxon>Pseudomonadota</taxon>
        <taxon>Gammaproteobacteria</taxon>
        <taxon>Cellvibrionales</taxon>
        <taxon>Cellvibrionaceae</taxon>
        <taxon>Gilvimarinus</taxon>
    </lineage>
</organism>
<gene>
    <name evidence="5" type="ORF">ACFOEB_03200</name>
</gene>
<dbReference type="InterPro" id="IPR050739">
    <property type="entry name" value="MFP"/>
</dbReference>
<feature type="domain" description="CusB-like beta-barrel" evidence="4">
    <location>
        <begin position="248"/>
        <end position="291"/>
    </location>
</feature>
<evidence type="ECO:0000259" key="4">
    <source>
        <dbReference type="Pfam" id="PF25954"/>
    </source>
</evidence>
<keyword evidence="6" id="KW-1185">Reference proteome</keyword>
<evidence type="ECO:0000259" key="3">
    <source>
        <dbReference type="Pfam" id="PF25917"/>
    </source>
</evidence>
<dbReference type="InterPro" id="IPR058792">
    <property type="entry name" value="Beta-barrel_RND_2"/>
</dbReference>
<evidence type="ECO:0000313" key="5">
    <source>
        <dbReference type="EMBL" id="MFC3154195.1"/>
    </source>
</evidence>
<dbReference type="Gene3D" id="2.40.30.170">
    <property type="match status" value="1"/>
</dbReference>
<dbReference type="Gene3D" id="1.10.287.470">
    <property type="entry name" value="Helix hairpin bin"/>
    <property type="match status" value="2"/>
</dbReference>
<accession>A0ABV7HNY8</accession>
<comment type="similarity">
    <text evidence="1">Belongs to the membrane fusion protein (MFP) (TC 8.A.1) family.</text>
</comment>
<protein>
    <submittedName>
        <fullName evidence="5">HlyD family secretion protein</fullName>
    </submittedName>
</protein>
<dbReference type="PANTHER" id="PTHR30386:SF24">
    <property type="entry name" value="MULTIDRUG RESISTANCE EFFLUX PUMP"/>
    <property type="match status" value="1"/>
</dbReference>
<feature type="domain" description="Multidrug resistance protein MdtA-like barrel-sandwich hybrid" evidence="3">
    <location>
        <begin position="48"/>
        <end position="237"/>
    </location>
</feature>
<comment type="caution">
    <text evidence="5">The sequence shown here is derived from an EMBL/GenBank/DDBJ whole genome shotgun (WGS) entry which is preliminary data.</text>
</comment>
<evidence type="ECO:0000256" key="1">
    <source>
        <dbReference type="ARBA" id="ARBA00009477"/>
    </source>
</evidence>